<name>A0ABU0WFE1_9PROT</name>
<organism evidence="3 4">
    <name type="scientific">Azospirillum isscasi</name>
    <dbReference type="NCBI Taxonomy" id="3053926"/>
    <lineage>
        <taxon>Bacteria</taxon>
        <taxon>Pseudomonadati</taxon>
        <taxon>Pseudomonadota</taxon>
        <taxon>Alphaproteobacteria</taxon>
        <taxon>Rhodospirillales</taxon>
        <taxon>Azospirillaceae</taxon>
        <taxon>Azospirillum</taxon>
    </lineage>
</organism>
<keyword evidence="2" id="KW-0732">Signal</keyword>
<feature type="signal peptide" evidence="2">
    <location>
        <begin position="1"/>
        <end position="26"/>
    </location>
</feature>
<feature type="transmembrane region" description="Helical" evidence="1">
    <location>
        <begin position="50"/>
        <end position="83"/>
    </location>
</feature>
<proteinExistence type="predicted"/>
<evidence type="ECO:0000256" key="2">
    <source>
        <dbReference type="SAM" id="SignalP"/>
    </source>
</evidence>
<dbReference type="Proteomes" id="UP001227317">
    <property type="component" value="Unassembled WGS sequence"/>
</dbReference>
<protein>
    <submittedName>
        <fullName evidence="3">Uncharacterized protein</fullName>
    </submittedName>
</protein>
<dbReference type="RefSeq" id="WP_306705228.1">
    <property type="nucleotide sequence ID" value="NZ_JAUJFI010000030.1"/>
</dbReference>
<keyword evidence="1" id="KW-0472">Membrane</keyword>
<reference evidence="3 4" key="1">
    <citation type="submission" date="2023-06" db="EMBL/GenBank/DDBJ databases">
        <title>Azospirillum isscasensis sp.nov, a bacterium isolated from rhizosphere soil of rice.</title>
        <authorList>
            <person name="Wang H."/>
        </authorList>
    </citation>
    <scope>NUCLEOTIDE SEQUENCE [LARGE SCALE GENOMIC DNA]</scope>
    <source>
        <strain evidence="3 4">C340-1</strain>
    </source>
</reference>
<evidence type="ECO:0000313" key="4">
    <source>
        <dbReference type="Proteomes" id="UP001227317"/>
    </source>
</evidence>
<keyword evidence="1" id="KW-0812">Transmembrane</keyword>
<evidence type="ECO:0000256" key="1">
    <source>
        <dbReference type="SAM" id="Phobius"/>
    </source>
</evidence>
<keyword evidence="1" id="KW-1133">Transmembrane helix</keyword>
<dbReference type="EMBL" id="JAUJFI010000030">
    <property type="protein sequence ID" value="MDQ2102797.1"/>
    <property type="molecule type" value="Genomic_DNA"/>
</dbReference>
<keyword evidence="4" id="KW-1185">Reference proteome</keyword>
<sequence length="96" mass="9731">MRSNGNVRWGLALALTMAALSGPVRAQVIANLGAELLSWQAVFDTNFVPIAVTAGLLLALVAAMFSRIAGVVVFVFTVAGAAAYGARDAIIALAGG</sequence>
<evidence type="ECO:0000313" key="3">
    <source>
        <dbReference type="EMBL" id="MDQ2102797.1"/>
    </source>
</evidence>
<gene>
    <name evidence="3" type="ORF">QSG27_08855</name>
</gene>
<feature type="chain" id="PRO_5047296919" evidence="2">
    <location>
        <begin position="27"/>
        <end position="96"/>
    </location>
</feature>
<comment type="caution">
    <text evidence="3">The sequence shown here is derived from an EMBL/GenBank/DDBJ whole genome shotgun (WGS) entry which is preliminary data.</text>
</comment>
<accession>A0ABU0WFE1</accession>